<gene>
    <name evidence="1" type="ORF">BDA96_03G464000</name>
</gene>
<dbReference type="OMA" id="NGHEFSH"/>
<reference evidence="1" key="2">
    <citation type="submission" date="2020-10" db="EMBL/GenBank/DDBJ databases">
        <authorList>
            <person name="Cooper E.A."/>
            <person name="Brenton Z.W."/>
            <person name="Flinn B.S."/>
            <person name="Jenkins J."/>
            <person name="Shu S."/>
            <person name="Flowers D."/>
            <person name="Luo F."/>
            <person name="Wang Y."/>
            <person name="Xia P."/>
            <person name="Barry K."/>
            <person name="Daum C."/>
            <person name="Lipzen A."/>
            <person name="Yoshinaga Y."/>
            <person name="Schmutz J."/>
            <person name="Saski C."/>
            <person name="Vermerris W."/>
            <person name="Kresovich S."/>
        </authorList>
    </citation>
    <scope>NUCLEOTIDE SEQUENCE</scope>
</reference>
<name>A0A921RJ27_SORBI</name>
<dbReference type="Proteomes" id="UP000807115">
    <property type="component" value="Chromosome 3"/>
</dbReference>
<dbReference type="AlphaFoldDB" id="A0A921RJ27"/>
<accession>A0A921RJ27</accession>
<organism evidence="1 2">
    <name type="scientific">Sorghum bicolor</name>
    <name type="common">Sorghum</name>
    <name type="synonym">Sorghum vulgare</name>
    <dbReference type="NCBI Taxonomy" id="4558"/>
    <lineage>
        <taxon>Eukaryota</taxon>
        <taxon>Viridiplantae</taxon>
        <taxon>Streptophyta</taxon>
        <taxon>Embryophyta</taxon>
        <taxon>Tracheophyta</taxon>
        <taxon>Spermatophyta</taxon>
        <taxon>Magnoliopsida</taxon>
        <taxon>Liliopsida</taxon>
        <taxon>Poales</taxon>
        <taxon>Poaceae</taxon>
        <taxon>PACMAD clade</taxon>
        <taxon>Panicoideae</taxon>
        <taxon>Andropogonodae</taxon>
        <taxon>Andropogoneae</taxon>
        <taxon>Sorghinae</taxon>
        <taxon>Sorghum</taxon>
    </lineage>
</organism>
<sequence>MDSANIYYAINKSVVEVIVYARGELITQCGTIVACKDRSAYVVTDARLVSEHLGRRRIEVKFPDGQISIPTPNQFNLHNGILGIYCSPNSQFDRTKVDVIEVCEEGLNSLDTVYVYDGVKGMMTPGTVTQIDAHSFSITNIASDMTEYGAPVLNRNGILVGMCYSFEYHLSAKSILAIANAIERSQNRPFTSVQAALDHIYNTI</sequence>
<evidence type="ECO:0000313" key="1">
    <source>
        <dbReference type="EMBL" id="KAG0541067.1"/>
    </source>
</evidence>
<dbReference type="SUPFAM" id="SSF50494">
    <property type="entry name" value="Trypsin-like serine proteases"/>
    <property type="match status" value="1"/>
</dbReference>
<dbReference type="InterPro" id="IPR009003">
    <property type="entry name" value="Peptidase_S1_PA"/>
</dbReference>
<reference evidence="1" key="1">
    <citation type="journal article" date="2019" name="BMC Genomics">
        <title>A new reference genome for Sorghum bicolor reveals high levels of sequence similarity between sweet and grain genotypes: implications for the genetics of sugar metabolism.</title>
        <authorList>
            <person name="Cooper E.A."/>
            <person name="Brenton Z.W."/>
            <person name="Flinn B.S."/>
            <person name="Jenkins J."/>
            <person name="Shu S."/>
            <person name="Flowers D."/>
            <person name="Luo F."/>
            <person name="Wang Y."/>
            <person name="Xia P."/>
            <person name="Barry K."/>
            <person name="Daum C."/>
            <person name="Lipzen A."/>
            <person name="Yoshinaga Y."/>
            <person name="Schmutz J."/>
            <person name="Saski C."/>
            <person name="Vermerris W."/>
            <person name="Kresovich S."/>
        </authorList>
    </citation>
    <scope>NUCLEOTIDE SEQUENCE</scope>
</reference>
<dbReference type="EMBL" id="CM027682">
    <property type="protein sequence ID" value="KAG0541067.1"/>
    <property type="molecule type" value="Genomic_DNA"/>
</dbReference>
<comment type="caution">
    <text evidence="1">The sequence shown here is derived from an EMBL/GenBank/DDBJ whole genome shotgun (WGS) entry which is preliminary data.</text>
</comment>
<evidence type="ECO:0000313" key="2">
    <source>
        <dbReference type="Proteomes" id="UP000807115"/>
    </source>
</evidence>
<proteinExistence type="predicted"/>
<protein>
    <submittedName>
        <fullName evidence="1">Uncharacterized protein</fullName>
    </submittedName>
</protein>
<dbReference type="Gramene" id="EES02077">
    <property type="protein sequence ID" value="EES02077"/>
    <property type="gene ID" value="SORBI_3003G431600"/>
</dbReference>